<protein>
    <recommendedName>
        <fullName evidence="5">ABC-transporter type IV</fullName>
    </recommendedName>
</protein>
<keyword evidence="2" id="KW-0472">Membrane</keyword>
<feature type="transmembrane region" description="Helical" evidence="2">
    <location>
        <begin position="115"/>
        <end position="135"/>
    </location>
</feature>
<evidence type="ECO:0000313" key="4">
    <source>
        <dbReference type="Proteomes" id="UP001473063"/>
    </source>
</evidence>
<feature type="transmembrane region" description="Helical" evidence="2">
    <location>
        <begin position="155"/>
        <end position="176"/>
    </location>
</feature>
<comment type="caution">
    <text evidence="3">The sequence shown here is derived from an EMBL/GenBank/DDBJ whole genome shotgun (WGS) entry which is preliminary data.</text>
</comment>
<feature type="coiled-coil region" evidence="1">
    <location>
        <begin position="195"/>
        <end position="246"/>
    </location>
</feature>
<organism evidence="3 4">
    <name type="scientific">Blautia aquisgranensis</name>
    <dbReference type="NCBI Taxonomy" id="3133153"/>
    <lineage>
        <taxon>Bacteria</taxon>
        <taxon>Bacillati</taxon>
        <taxon>Bacillota</taxon>
        <taxon>Clostridia</taxon>
        <taxon>Lachnospirales</taxon>
        <taxon>Lachnospiraceae</taxon>
        <taxon>Blautia</taxon>
    </lineage>
</organism>
<name>A0ABV1BKG4_9FIRM</name>
<keyword evidence="2" id="KW-0812">Transmembrane</keyword>
<dbReference type="Proteomes" id="UP001473063">
    <property type="component" value="Unassembled WGS sequence"/>
</dbReference>
<dbReference type="InterPro" id="IPR010540">
    <property type="entry name" value="CmpB_TMEM229"/>
</dbReference>
<evidence type="ECO:0000256" key="2">
    <source>
        <dbReference type="SAM" id="Phobius"/>
    </source>
</evidence>
<accession>A0ABV1BKG4</accession>
<gene>
    <name evidence="3" type="ORF">WMO28_14855</name>
</gene>
<reference evidence="3 4" key="1">
    <citation type="submission" date="2024-03" db="EMBL/GenBank/DDBJ databases">
        <title>Human intestinal bacterial collection.</title>
        <authorList>
            <person name="Pauvert C."/>
            <person name="Hitch T.C.A."/>
            <person name="Clavel T."/>
        </authorList>
    </citation>
    <scope>NUCLEOTIDE SEQUENCE [LARGE SCALE GENOMIC DNA]</scope>
    <source>
        <strain evidence="3 4">CLA-JM-H16</strain>
    </source>
</reference>
<dbReference type="RefSeq" id="WP_349057505.1">
    <property type="nucleotide sequence ID" value="NZ_JBBMEJ010000023.1"/>
</dbReference>
<keyword evidence="1" id="KW-0175">Coiled coil</keyword>
<dbReference type="EMBL" id="JBBMEJ010000023">
    <property type="protein sequence ID" value="MEQ2372186.1"/>
    <property type="molecule type" value="Genomic_DNA"/>
</dbReference>
<feature type="transmembrane region" description="Helical" evidence="2">
    <location>
        <begin position="72"/>
        <end position="94"/>
    </location>
</feature>
<sequence length="288" mass="33463">MWELTVRGIDFYHLINWFFAYSFLGWLWETCYVSAKQGTLINRGFINGPLCTIYGCGALSVYLILVPVQSNTVILFFGGIVVSTVLEYITAWLMESIFHTSWWDYSDKKFNLHGRICLGASLGWGFFTVMLFRVLQPGVEYVTGLYPRRVGEIGICAITCVYVVDFCFSAAAAFHLHERIPFWEQSLEEMQAELIVKARKRMSELEANRGFALDEVKERIEDLNLVRELEEKRAAMMQDVSAELQKRKEAMAAKFGHNMQRFVHAYPNLNRGYRIHLKKREEKKNQKH</sequence>
<evidence type="ECO:0000313" key="3">
    <source>
        <dbReference type="EMBL" id="MEQ2372186.1"/>
    </source>
</evidence>
<proteinExistence type="predicted"/>
<evidence type="ECO:0000256" key="1">
    <source>
        <dbReference type="SAM" id="Coils"/>
    </source>
</evidence>
<feature type="transmembrane region" description="Helical" evidence="2">
    <location>
        <begin position="45"/>
        <end position="66"/>
    </location>
</feature>
<feature type="transmembrane region" description="Helical" evidence="2">
    <location>
        <begin position="12"/>
        <end position="33"/>
    </location>
</feature>
<evidence type="ECO:0008006" key="5">
    <source>
        <dbReference type="Google" id="ProtNLM"/>
    </source>
</evidence>
<keyword evidence="4" id="KW-1185">Reference proteome</keyword>
<keyword evidence="2" id="KW-1133">Transmembrane helix</keyword>
<dbReference type="Pfam" id="PF06541">
    <property type="entry name" value="ABC_trans_CmpB"/>
    <property type="match status" value="1"/>
</dbReference>